<proteinExistence type="predicted"/>
<feature type="transmembrane region" description="Helical" evidence="1">
    <location>
        <begin position="41"/>
        <end position="61"/>
    </location>
</feature>
<protein>
    <submittedName>
        <fullName evidence="2">Uncharacterized protein</fullName>
    </submittedName>
</protein>
<keyword evidence="1" id="KW-1133">Transmembrane helix</keyword>
<accession>A0A0A9D909</accession>
<dbReference type="AlphaFoldDB" id="A0A0A9D909"/>
<reference evidence="2" key="2">
    <citation type="journal article" date="2015" name="Data Brief">
        <title>Shoot transcriptome of the giant reed, Arundo donax.</title>
        <authorList>
            <person name="Barrero R.A."/>
            <person name="Guerrero F.D."/>
            <person name="Moolhuijzen P."/>
            <person name="Goolsby J.A."/>
            <person name="Tidwell J."/>
            <person name="Bellgard S.E."/>
            <person name="Bellgard M.I."/>
        </authorList>
    </citation>
    <scope>NUCLEOTIDE SEQUENCE</scope>
    <source>
        <tissue evidence="2">Shoot tissue taken approximately 20 cm above the soil surface</tissue>
    </source>
</reference>
<evidence type="ECO:0000313" key="2">
    <source>
        <dbReference type="EMBL" id="JAD82120.1"/>
    </source>
</evidence>
<organism evidence="2">
    <name type="scientific">Arundo donax</name>
    <name type="common">Giant reed</name>
    <name type="synonym">Donax arundinaceus</name>
    <dbReference type="NCBI Taxonomy" id="35708"/>
    <lineage>
        <taxon>Eukaryota</taxon>
        <taxon>Viridiplantae</taxon>
        <taxon>Streptophyta</taxon>
        <taxon>Embryophyta</taxon>
        <taxon>Tracheophyta</taxon>
        <taxon>Spermatophyta</taxon>
        <taxon>Magnoliopsida</taxon>
        <taxon>Liliopsida</taxon>
        <taxon>Poales</taxon>
        <taxon>Poaceae</taxon>
        <taxon>PACMAD clade</taxon>
        <taxon>Arundinoideae</taxon>
        <taxon>Arundineae</taxon>
        <taxon>Arundo</taxon>
    </lineage>
</organism>
<dbReference type="EMBL" id="GBRH01215775">
    <property type="protein sequence ID" value="JAD82120.1"/>
    <property type="molecule type" value="Transcribed_RNA"/>
</dbReference>
<keyword evidence="1" id="KW-0472">Membrane</keyword>
<evidence type="ECO:0000256" key="1">
    <source>
        <dbReference type="SAM" id="Phobius"/>
    </source>
</evidence>
<keyword evidence="1" id="KW-0812">Transmembrane</keyword>
<feature type="transmembrane region" description="Helical" evidence="1">
    <location>
        <begin position="12"/>
        <end position="35"/>
    </location>
</feature>
<reference evidence="2" key="1">
    <citation type="submission" date="2014-09" db="EMBL/GenBank/DDBJ databases">
        <authorList>
            <person name="Magalhaes I.L.F."/>
            <person name="Oliveira U."/>
            <person name="Santos F.R."/>
            <person name="Vidigal T.H.D.A."/>
            <person name="Brescovit A.D."/>
            <person name="Santos A.J."/>
        </authorList>
    </citation>
    <scope>NUCLEOTIDE SEQUENCE</scope>
    <source>
        <tissue evidence="2">Shoot tissue taken approximately 20 cm above the soil surface</tissue>
    </source>
</reference>
<sequence length="71" mass="8327">MMSILYPEMQRRLISCSMSILMVLHITQCPVLTRMCSPSNIYFFSSFPKLKFLVLTLLFLLPQHQFNRITG</sequence>
<name>A0A0A9D909_ARUDO</name>